<comment type="caution">
    <text evidence="1">The sequence shown here is derived from an EMBL/GenBank/DDBJ whole genome shotgun (WGS) entry which is preliminary data.</text>
</comment>
<dbReference type="EMBL" id="BAABJP010000037">
    <property type="protein sequence ID" value="GAA5166994.1"/>
    <property type="molecule type" value="Genomic_DNA"/>
</dbReference>
<reference evidence="2" key="1">
    <citation type="journal article" date="2019" name="Int. J. Syst. Evol. Microbiol.">
        <title>The Global Catalogue of Microorganisms (GCM) 10K type strain sequencing project: providing services to taxonomists for standard genome sequencing and annotation.</title>
        <authorList>
            <consortium name="The Broad Institute Genomics Platform"/>
            <consortium name="The Broad Institute Genome Sequencing Center for Infectious Disease"/>
            <person name="Wu L."/>
            <person name="Ma J."/>
        </authorList>
    </citation>
    <scope>NUCLEOTIDE SEQUENCE [LARGE SCALE GENOMIC DNA]</scope>
    <source>
        <strain evidence="2">JCM 18303</strain>
    </source>
</reference>
<protein>
    <submittedName>
        <fullName evidence="1">Uncharacterized protein</fullName>
    </submittedName>
</protein>
<accession>A0ABP9QTN8</accession>
<proteinExistence type="predicted"/>
<evidence type="ECO:0000313" key="2">
    <source>
        <dbReference type="Proteomes" id="UP001428817"/>
    </source>
</evidence>
<sequence length="93" mass="10125">MYRALETVEDVHRALCAHLERQVVVVAAHLALAHVPLPSCGHGWSDTLRLAGVGPPKRARTLRTAEAAEELHLPDEIHSDPGHSAACPRLTDR</sequence>
<name>A0ABP9QTN8_9PSEU</name>
<organism evidence="1 2">
    <name type="scientific">Pseudonocardia eucalypti</name>
    <dbReference type="NCBI Taxonomy" id="648755"/>
    <lineage>
        <taxon>Bacteria</taxon>
        <taxon>Bacillati</taxon>
        <taxon>Actinomycetota</taxon>
        <taxon>Actinomycetes</taxon>
        <taxon>Pseudonocardiales</taxon>
        <taxon>Pseudonocardiaceae</taxon>
        <taxon>Pseudonocardia</taxon>
    </lineage>
</organism>
<dbReference type="Proteomes" id="UP001428817">
    <property type="component" value="Unassembled WGS sequence"/>
</dbReference>
<keyword evidence="2" id="KW-1185">Reference proteome</keyword>
<gene>
    <name evidence="1" type="ORF">GCM10023321_58940</name>
</gene>
<evidence type="ECO:0000313" key="1">
    <source>
        <dbReference type="EMBL" id="GAA5166994.1"/>
    </source>
</evidence>